<accession>A0ABN9XYA0</accession>
<organism evidence="2 3">
    <name type="scientific">Prorocentrum cordatum</name>
    <dbReference type="NCBI Taxonomy" id="2364126"/>
    <lineage>
        <taxon>Eukaryota</taxon>
        <taxon>Sar</taxon>
        <taxon>Alveolata</taxon>
        <taxon>Dinophyceae</taxon>
        <taxon>Prorocentrales</taxon>
        <taxon>Prorocentraceae</taxon>
        <taxon>Prorocentrum</taxon>
    </lineage>
</organism>
<name>A0ABN9XYA0_9DINO</name>
<evidence type="ECO:0000313" key="2">
    <source>
        <dbReference type="EMBL" id="CAK0905100.1"/>
    </source>
</evidence>
<feature type="region of interest" description="Disordered" evidence="1">
    <location>
        <begin position="1"/>
        <end position="70"/>
    </location>
</feature>
<comment type="caution">
    <text evidence="2">The sequence shown here is derived from an EMBL/GenBank/DDBJ whole genome shotgun (WGS) entry which is preliminary data.</text>
</comment>
<reference evidence="2" key="1">
    <citation type="submission" date="2023-10" db="EMBL/GenBank/DDBJ databases">
        <authorList>
            <person name="Chen Y."/>
            <person name="Shah S."/>
            <person name="Dougan E. K."/>
            <person name="Thang M."/>
            <person name="Chan C."/>
        </authorList>
    </citation>
    <scope>NUCLEOTIDE SEQUENCE [LARGE SCALE GENOMIC DNA]</scope>
</reference>
<sequence length="387" mass="41790">PGRPRRSSGKVSRQARAGLAERRSVRTRHTLGKTTTSPTPSATRTTAATGTQKGATGSARGHGCKKSKRSYRTARAFAPWKGELRRQCNWPQLDRLRELRHKDVSHDWLWHLDPLAGAVLAECDYVPNVVKRLGGRCYEATGPCRICGAPLDPQLEHSEVCPTAEATRGHYACVHALVDGLRLADAAVTTEPRGLTSTQARPADIFTAAAVPGRSAALDVCIGSPNAANAQGDAAEAAFRRKLRRYRGEIQELSAAGIVYRPLVWTADGRPHPAVTRTLAYAAAKAARRGGVSADAKQLQRRWKHEVQVAILRRRAAMARAVLPSLAPRAARLLAGRADGGSGAWGRELPLEEEEQQQQVEQNEDDGRVDEAGEEAGAEEEPTAARG</sequence>
<feature type="compositionally biased region" description="Low complexity" evidence="1">
    <location>
        <begin position="32"/>
        <end position="59"/>
    </location>
</feature>
<proteinExistence type="predicted"/>
<feature type="compositionally biased region" description="Acidic residues" evidence="1">
    <location>
        <begin position="372"/>
        <end position="387"/>
    </location>
</feature>
<keyword evidence="3" id="KW-1185">Reference proteome</keyword>
<evidence type="ECO:0000313" key="3">
    <source>
        <dbReference type="Proteomes" id="UP001189429"/>
    </source>
</evidence>
<feature type="non-terminal residue" evidence="2">
    <location>
        <position position="1"/>
    </location>
</feature>
<gene>
    <name evidence="2" type="ORF">PCOR1329_LOCUS80906</name>
</gene>
<protein>
    <submittedName>
        <fullName evidence="2">Uncharacterized protein</fullName>
    </submittedName>
</protein>
<dbReference type="Proteomes" id="UP001189429">
    <property type="component" value="Unassembled WGS sequence"/>
</dbReference>
<evidence type="ECO:0000256" key="1">
    <source>
        <dbReference type="SAM" id="MobiDB-lite"/>
    </source>
</evidence>
<dbReference type="EMBL" id="CAUYUJ010021504">
    <property type="protein sequence ID" value="CAK0905100.1"/>
    <property type="molecule type" value="Genomic_DNA"/>
</dbReference>
<feature type="compositionally biased region" description="Acidic residues" evidence="1">
    <location>
        <begin position="351"/>
        <end position="364"/>
    </location>
</feature>
<feature type="region of interest" description="Disordered" evidence="1">
    <location>
        <begin position="343"/>
        <end position="387"/>
    </location>
</feature>